<organism evidence="2 3">
    <name type="scientific">Dialister micraerophilus UPII 345-E</name>
    <dbReference type="NCBI Taxonomy" id="910314"/>
    <lineage>
        <taxon>Bacteria</taxon>
        <taxon>Bacillati</taxon>
        <taxon>Bacillota</taxon>
        <taxon>Negativicutes</taxon>
        <taxon>Veillonellales</taxon>
        <taxon>Veillonellaceae</taxon>
        <taxon>Dialister</taxon>
    </lineage>
</organism>
<accession>E4L9E9</accession>
<proteinExistence type="predicted"/>
<keyword evidence="1" id="KW-0472">Membrane</keyword>
<feature type="transmembrane region" description="Helical" evidence="1">
    <location>
        <begin position="7"/>
        <end position="24"/>
    </location>
</feature>
<evidence type="ECO:0000256" key="1">
    <source>
        <dbReference type="SAM" id="Phobius"/>
    </source>
</evidence>
<dbReference type="EMBL" id="AENT01000024">
    <property type="protein sequence ID" value="EFR42622.1"/>
    <property type="molecule type" value="Genomic_DNA"/>
</dbReference>
<dbReference type="OrthoDB" id="1633783at2"/>
<keyword evidence="1" id="KW-0812">Transmembrane</keyword>
<comment type="caution">
    <text evidence="2">The sequence shown here is derived from an EMBL/GenBank/DDBJ whole genome shotgun (WGS) entry which is preliminary data.</text>
</comment>
<sequence>MNKKATLLAIFIIVIAEFIFLGWMKHSYNTTMAEGKVFKVPATINFSGDFYNRNYILVYIPLFQTKLEGDKNLKEGEEIYVSVYTDRDGLMRLDHAQSSEPATGDYFIARVNYIDKGTVNFKFPVDRMYVTKDDLKKYSIVELSEKVQVKEKKGEDSVTKKKNEVTAQIRIKDGHVVIEKILASGASADKVFTTKGKNLKIKYSDGQTTKDIIEGQELSEEITNKE</sequence>
<name>E4L9E9_9FIRM</name>
<evidence type="ECO:0000313" key="3">
    <source>
        <dbReference type="Proteomes" id="UP000004594"/>
    </source>
</evidence>
<dbReference type="AlphaFoldDB" id="E4L9E9"/>
<reference evidence="2 3" key="1">
    <citation type="submission" date="2010-11" db="EMBL/GenBank/DDBJ databases">
        <authorList>
            <person name="Durkin A.S."/>
            <person name="Madupu R."/>
            <person name="Torralba M."/>
            <person name="Gillis M."/>
            <person name="Methe B."/>
            <person name="Sutton G."/>
            <person name="Nelson K.E."/>
        </authorList>
    </citation>
    <scope>NUCLEOTIDE SEQUENCE [LARGE SCALE GENOMIC DNA]</scope>
    <source>
        <strain evidence="2 3">UPII 345-E</strain>
    </source>
</reference>
<dbReference type="RefSeq" id="WP_007554913.1">
    <property type="nucleotide sequence ID" value="NZ_AENT01000024.1"/>
</dbReference>
<evidence type="ECO:0000313" key="2">
    <source>
        <dbReference type="EMBL" id="EFR42622.1"/>
    </source>
</evidence>
<protein>
    <submittedName>
        <fullName evidence="2">Uncharacterized protein</fullName>
    </submittedName>
</protein>
<dbReference type="Proteomes" id="UP000004594">
    <property type="component" value="Unassembled WGS sequence"/>
</dbReference>
<keyword evidence="1" id="KW-1133">Transmembrane helix</keyword>
<gene>
    <name evidence="2" type="ORF">HMPREF9220_0373</name>
</gene>